<comment type="caution">
    <text evidence="7">The sequence shown here is derived from an EMBL/GenBank/DDBJ whole genome shotgun (WGS) entry which is preliminary data.</text>
</comment>
<dbReference type="PANTHER" id="PTHR13031:SF0">
    <property type="entry name" value="RIBONUCLEASE P PROTEIN SUBUNIT P30"/>
    <property type="match status" value="1"/>
</dbReference>
<feature type="compositionally biased region" description="Polar residues" evidence="6">
    <location>
        <begin position="595"/>
        <end position="605"/>
    </location>
</feature>
<sequence>MAALLFHDLSLLSSDDSSRLLLSARALELEYAAVTFDHPHRGLLADSHRCRTQPIAPLSSLPLPTSAALHRRRLASPASEPFRQYTRTTLSIDSPAAAASALSTSAARLLRTYDIVAARPLTQAAFDHLCQVPYSEQLDLISIDFSHKLPFRLKLPMLKLALQRGLHFEIAYSPFIATDGDKCILADAKLLVDWSKGKSLIISSAAHTATEIRGPYDVMNLCSYLLGLPMNRAKAAMSTNPRSLILKALRKKHFYKETIRIDRLLPHEQLNSEKFLLGDWIGWDSESCKGDRHPSEANQMEPSSNKDQRPNSALYGVIQVSHDSPDVSVIAKPSEQPANGEEIPSQAQDEAVQADVLMDHGLSILPTSLNHQDPISPCKPGHNEDVVDHFVQAASGHSINLKSVDKHVDFDQEAMEVDATGSCRLDLLACSNVPSTSETSIKLACSALLHGMETSGTDLKDEGPRHSCEIVDDAKSYAQHHTDFVSHEREKTPFSHEISSGFDVCFKDRDVDQSTQIPIDNETYCGTSKPVVSSPGGIDDKELLDQRIDENMQQTLQGEVESTTMKTRKLISAEPFFQGQEISSTDSTYHKRSADINSESQGLKEQSSEEKIASLQKNISETHEQSVNYPYQSSKVEIPTTKSGKIQAAKC</sequence>
<feature type="region of interest" description="Disordered" evidence="6">
    <location>
        <begin position="581"/>
        <end position="651"/>
    </location>
</feature>
<comment type="similarity">
    <text evidence="2">Belongs to the eukaryotic/archaeal RNase P protein component 3 family.</text>
</comment>
<proteinExistence type="inferred from homology"/>
<dbReference type="GO" id="GO:0003723">
    <property type="term" value="F:RNA binding"/>
    <property type="evidence" value="ECO:0007669"/>
    <property type="project" value="TreeGrafter"/>
</dbReference>
<keyword evidence="4" id="KW-0378">Hydrolase</keyword>
<dbReference type="SUPFAM" id="SSF89550">
    <property type="entry name" value="PHP domain-like"/>
    <property type="match status" value="1"/>
</dbReference>
<dbReference type="PANTHER" id="PTHR13031">
    <property type="entry name" value="RIBONUCLEASE P SUBUNIT P30"/>
    <property type="match status" value="1"/>
</dbReference>
<evidence type="ECO:0000256" key="4">
    <source>
        <dbReference type="ARBA" id="ARBA00022801"/>
    </source>
</evidence>
<dbReference type="Proteomes" id="UP000636709">
    <property type="component" value="Unassembled WGS sequence"/>
</dbReference>
<feature type="region of interest" description="Disordered" evidence="6">
    <location>
        <begin position="288"/>
        <end position="310"/>
    </location>
</feature>
<dbReference type="GO" id="GO:0016787">
    <property type="term" value="F:hydrolase activity"/>
    <property type="evidence" value="ECO:0007669"/>
    <property type="project" value="UniProtKB-KW"/>
</dbReference>
<dbReference type="EMBL" id="JACEFO010002137">
    <property type="protein sequence ID" value="KAF8677946.1"/>
    <property type="molecule type" value="Genomic_DNA"/>
</dbReference>
<comment type="subcellular location">
    <subcellularLocation>
        <location evidence="1">Nucleus</location>
    </subcellularLocation>
</comment>
<evidence type="ECO:0000313" key="8">
    <source>
        <dbReference type="Proteomes" id="UP000636709"/>
    </source>
</evidence>
<keyword evidence="8" id="KW-1185">Reference proteome</keyword>
<dbReference type="Gene3D" id="3.20.20.140">
    <property type="entry name" value="Metal-dependent hydrolases"/>
    <property type="match status" value="1"/>
</dbReference>
<dbReference type="GO" id="GO:0008033">
    <property type="term" value="P:tRNA processing"/>
    <property type="evidence" value="ECO:0007669"/>
    <property type="project" value="UniProtKB-KW"/>
</dbReference>
<dbReference type="InterPro" id="IPR002738">
    <property type="entry name" value="RNase_P_p30"/>
</dbReference>
<feature type="compositionally biased region" description="Polar residues" evidence="6">
    <location>
        <begin position="615"/>
        <end position="644"/>
    </location>
</feature>
<evidence type="ECO:0000256" key="3">
    <source>
        <dbReference type="ARBA" id="ARBA00022694"/>
    </source>
</evidence>
<dbReference type="GO" id="GO:0005655">
    <property type="term" value="C:nucleolar ribonuclease P complex"/>
    <property type="evidence" value="ECO:0007669"/>
    <property type="project" value="TreeGrafter"/>
</dbReference>
<keyword evidence="3" id="KW-0819">tRNA processing</keyword>
<gene>
    <name evidence="7" type="ORF">HU200_046303</name>
</gene>
<evidence type="ECO:0000256" key="1">
    <source>
        <dbReference type="ARBA" id="ARBA00004123"/>
    </source>
</evidence>
<dbReference type="Pfam" id="PF01876">
    <property type="entry name" value="RNase_P_p30"/>
    <property type="match status" value="1"/>
</dbReference>
<dbReference type="FunFam" id="3.20.20.140:FF:000044">
    <property type="entry name" value="Polymerase/histidinol phosphatase-like protein"/>
    <property type="match status" value="1"/>
</dbReference>
<name>A0A835B5Y5_9POAL</name>
<evidence type="ECO:0000256" key="6">
    <source>
        <dbReference type="SAM" id="MobiDB-lite"/>
    </source>
</evidence>
<protein>
    <submittedName>
        <fullName evidence="7">Uncharacterized protein</fullName>
    </submittedName>
</protein>
<dbReference type="InterPro" id="IPR016195">
    <property type="entry name" value="Pol/histidinol_Pase-like"/>
</dbReference>
<dbReference type="OrthoDB" id="17948at2759"/>
<accession>A0A835B5Y5</accession>
<keyword evidence="5" id="KW-0539">Nucleus</keyword>
<reference evidence="7" key="1">
    <citation type="submission" date="2020-07" db="EMBL/GenBank/DDBJ databases">
        <title>Genome sequence and genetic diversity analysis of an under-domesticated orphan crop, white fonio (Digitaria exilis).</title>
        <authorList>
            <person name="Bennetzen J.L."/>
            <person name="Chen S."/>
            <person name="Ma X."/>
            <person name="Wang X."/>
            <person name="Yssel A.E.J."/>
            <person name="Chaluvadi S.R."/>
            <person name="Johnson M."/>
            <person name="Gangashetty P."/>
            <person name="Hamidou F."/>
            <person name="Sanogo M.D."/>
            <person name="Zwaenepoel A."/>
            <person name="Wallace J."/>
            <person name="Van De Peer Y."/>
            <person name="Van Deynze A."/>
        </authorList>
    </citation>
    <scope>NUCLEOTIDE SEQUENCE</scope>
    <source>
        <tissue evidence="7">Leaves</tissue>
    </source>
</reference>
<evidence type="ECO:0000313" key="7">
    <source>
        <dbReference type="EMBL" id="KAF8677946.1"/>
    </source>
</evidence>
<dbReference type="AlphaFoldDB" id="A0A835B5Y5"/>
<organism evidence="7 8">
    <name type="scientific">Digitaria exilis</name>
    <dbReference type="NCBI Taxonomy" id="1010633"/>
    <lineage>
        <taxon>Eukaryota</taxon>
        <taxon>Viridiplantae</taxon>
        <taxon>Streptophyta</taxon>
        <taxon>Embryophyta</taxon>
        <taxon>Tracheophyta</taxon>
        <taxon>Spermatophyta</taxon>
        <taxon>Magnoliopsida</taxon>
        <taxon>Liliopsida</taxon>
        <taxon>Poales</taxon>
        <taxon>Poaceae</taxon>
        <taxon>PACMAD clade</taxon>
        <taxon>Panicoideae</taxon>
        <taxon>Panicodae</taxon>
        <taxon>Paniceae</taxon>
        <taxon>Anthephorinae</taxon>
        <taxon>Digitaria</taxon>
    </lineage>
</organism>
<evidence type="ECO:0000256" key="2">
    <source>
        <dbReference type="ARBA" id="ARBA00007331"/>
    </source>
</evidence>
<evidence type="ECO:0000256" key="5">
    <source>
        <dbReference type="ARBA" id="ARBA00023242"/>
    </source>
</evidence>